<gene>
    <name evidence="1" type="ORF">G6N73_20895</name>
</gene>
<dbReference type="InterPro" id="IPR009758">
    <property type="entry name" value="DUF1326"/>
</dbReference>
<reference evidence="1 2" key="1">
    <citation type="submission" date="2020-02" db="EMBL/GenBank/DDBJ databases">
        <title>Genome sequence of strain CCNWXJ40-4.</title>
        <authorList>
            <person name="Gao J."/>
            <person name="Sun J."/>
        </authorList>
    </citation>
    <scope>NUCLEOTIDE SEQUENCE [LARGE SCALE GENOMIC DNA]</scope>
    <source>
        <strain evidence="1 2">CCNWXJ 40-4</strain>
    </source>
</reference>
<comment type="caution">
    <text evidence="1">The sequence shown here is derived from an EMBL/GenBank/DDBJ whole genome shotgun (WGS) entry which is preliminary data.</text>
</comment>
<organism evidence="1 2">
    <name type="scientific">Allomesorhizobium camelthorni</name>
    <dbReference type="NCBI Taxonomy" id="475069"/>
    <lineage>
        <taxon>Bacteria</taxon>
        <taxon>Pseudomonadati</taxon>
        <taxon>Pseudomonadota</taxon>
        <taxon>Alphaproteobacteria</taxon>
        <taxon>Hyphomicrobiales</taxon>
        <taxon>Phyllobacteriaceae</taxon>
        <taxon>Allomesorhizobium</taxon>
    </lineage>
</organism>
<proteinExistence type="predicted"/>
<evidence type="ECO:0000313" key="1">
    <source>
        <dbReference type="EMBL" id="NGO53590.1"/>
    </source>
</evidence>
<evidence type="ECO:0000313" key="2">
    <source>
        <dbReference type="Proteomes" id="UP001642900"/>
    </source>
</evidence>
<name>A0A6G4WHJ0_9HYPH</name>
<dbReference type="PIRSF" id="PIRSF033303">
    <property type="entry name" value="UCP033303"/>
    <property type="match status" value="1"/>
</dbReference>
<accession>A0A6G4WHJ0</accession>
<dbReference type="AlphaFoldDB" id="A0A6G4WHJ0"/>
<sequence>MFLNKTTGKGVTTMAEQWIFKSETYDNCNCAMNCGCQFNLPSTNGYCQSAFIGHVVEGHFNETPLAGLNWAGLYKWPGEIKDGNGKRQIVIDERADEAQRSALETIISGRAGEPLSNLFSVFASTCSEFCKTLFLPIELVADLEGRTARVEIPGILKSRASPKINEFNGEPFHIAIARPSGSFEFTYAELGLGSTSVAGDMEMAFEGTWAHFCIHHFNQDGMVRERSRLTAWLGA</sequence>
<dbReference type="InterPro" id="IPR014581">
    <property type="entry name" value="UCP033303"/>
</dbReference>
<dbReference type="EMBL" id="JAAKZF010000034">
    <property type="protein sequence ID" value="NGO53590.1"/>
    <property type="molecule type" value="Genomic_DNA"/>
</dbReference>
<dbReference type="Pfam" id="PF07040">
    <property type="entry name" value="DUF1326"/>
    <property type="match status" value="1"/>
</dbReference>
<keyword evidence="2" id="KW-1185">Reference proteome</keyword>
<protein>
    <submittedName>
        <fullName evidence="1">DUF1326 domain-containing protein</fullName>
    </submittedName>
</protein>
<dbReference type="Proteomes" id="UP001642900">
    <property type="component" value="Unassembled WGS sequence"/>
</dbReference>